<dbReference type="GO" id="GO:0003824">
    <property type="term" value="F:catalytic activity"/>
    <property type="evidence" value="ECO:0007669"/>
    <property type="project" value="InterPro"/>
</dbReference>
<dbReference type="PANTHER" id="PTHR33332">
    <property type="entry name" value="REVERSE TRANSCRIPTASE DOMAIN-CONTAINING PROTEIN"/>
    <property type="match status" value="1"/>
</dbReference>
<dbReference type="InterPro" id="IPR036691">
    <property type="entry name" value="Endo/exonu/phosph_ase_sf"/>
</dbReference>
<dbReference type="SUPFAM" id="SSF56219">
    <property type="entry name" value="DNase I-like"/>
    <property type="match status" value="1"/>
</dbReference>
<dbReference type="Pfam" id="PF03372">
    <property type="entry name" value="Exo_endo_phos"/>
    <property type="match status" value="1"/>
</dbReference>
<dbReference type="Gene3D" id="3.60.10.10">
    <property type="entry name" value="Endonuclease/exonuclease/phosphatase"/>
    <property type="match status" value="1"/>
</dbReference>
<accession>A0AAN7SB21</accession>
<dbReference type="InterPro" id="IPR005135">
    <property type="entry name" value="Endo/exonuclease/phosphatase"/>
</dbReference>
<gene>
    <name evidence="2" type="ORF">QYF61_022512</name>
</gene>
<organism evidence="2 3">
    <name type="scientific">Mycteria americana</name>
    <name type="common">Wood stork</name>
    <dbReference type="NCBI Taxonomy" id="33587"/>
    <lineage>
        <taxon>Eukaryota</taxon>
        <taxon>Metazoa</taxon>
        <taxon>Chordata</taxon>
        <taxon>Craniata</taxon>
        <taxon>Vertebrata</taxon>
        <taxon>Euteleostomi</taxon>
        <taxon>Archelosauria</taxon>
        <taxon>Archosauria</taxon>
        <taxon>Dinosauria</taxon>
        <taxon>Saurischia</taxon>
        <taxon>Theropoda</taxon>
        <taxon>Coelurosauria</taxon>
        <taxon>Aves</taxon>
        <taxon>Neognathae</taxon>
        <taxon>Neoaves</taxon>
        <taxon>Aequornithes</taxon>
        <taxon>Ciconiiformes</taxon>
        <taxon>Ciconiidae</taxon>
        <taxon>Mycteria</taxon>
    </lineage>
</organism>
<proteinExistence type="predicted"/>
<feature type="domain" description="Endonuclease/exonuclease/phosphatase" evidence="1">
    <location>
        <begin position="2"/>
        <end position="188"/>
    </location>
</feature>
<sequence length="482" mass="55819">MLLESYDLVAITETWWDESHDWSAAIDGYRLFRRGRQGRRGRGIALYIKKWIECEDLSLKNSHEQVESLWVRIRNRGNKGNLVVGVYYRPPNLGEPIDEAFLLHLQEALCLQALILLGDFNHPDICWKSSTASYRQSRRLLEYIEDNFLSQRIDSPTRGDAILDLLVVNASELISDVKCGGTLGCSDHALVEFAVLRGYGSDENFINDIDSGIECTLSKFADDTKLSGAVDTPEGWDAIQRDLDKLEKQARVNLMRFNKAKCRVLHLTQGNAQYQYRLGDEGIESSPVEKDLGVLVGEKLDMSQQCAFTDQKANRILGCIKRSMASRSREVILPLSSALLRPHLESCIQLWSPQHRKDMDLLERVQRRATEMIKGMEHLSYEERLRELVLFSLEKRRLQGDLFAAFQYLKETYKKDEDRLFSRACCSRTRGNGFKLKEGRFRVDRRKKFFTMRVVRHWNRLPREVVEMPHPWKHSRSGWMGL</sequence>
<dbReference type="Proteomes" id="UP001333110">
    <property type="component" value="Unassembled WGS sequence"/>
</dbReference>
<dbReference type="EMBL" id="JAUNZN010000003">
    <property type="protein sequence ID" value="KAK4824986.1"/>
    <property type="molecule type" value="Genomic_DNA"/>
</dbReference>
<protein>
    <recommendedName>
        <fullName evidence="1">Endonuclease/exonuclease/phosphatase domain-containing protein</fullName>
    </recommendedName>
</protein>
<reference evidence="2 3" key="1">
    <citation type="journal article" date="2023" name="J. Hered.">
        <title>Chromosome-level genome of the wood stork (Mycteria americana) provides insight into avian chromosome evolution.</title>
        <authorList>
            <person name="Flamio R. Jr."/>
            <person name="Ramstad K.M."/>
        </authorList>
    </citation>
    <scope>NUCLEOTIDE SEQUENCE [LARGE SCALE GENOMIC DNA]</scope>
    <source>
        <strain evidence="2">JAX WOST 10</strain>
    </source>
</reference>
<keyword evidence="3" id="KW-1185">Reference proteome</keyword>
<comment type="caution">
    <text evidence="2">The sequence shown here is derived from an EMBL/GenBank/DDBJ whole genome shotgun (WGS) entry which is preliminary data.</text>
</comment>
<evidence type="ECO:0000313" key="3">
    <source>
        <dbReference type="Proteomes" id="UP001333110"/>
    </source>
</evidence>
<evidence type="ECO:0000313" key="2">
    <source>
        <dbReference type="EMBL" id="KAK4824986.1"/>
    </source>
</evidence>
<name>A0AAN7SB21_MYCAM</name>
<dbReference type="AlphaFoldDB" id="A0AAN7SB21"/>
<evidence type="ECO:0000259" key="1">
    <source>
        <dbReference type="Pfam" id="PF03372"/>
    </source>
</evidence>